<dbReference type="Proteomes" id="UP000007431">
    <property type="component" value="Unassembled WGS sequence"/>
</dbReference>
<dbReference type="OMA" id="HITIAYW"/>
<name>D8PPB8_SCHCM</name>
<dbReference type="EMBL" id="GL377302">
    <property type="protein sequence ID" value="EFJ03663.1"/>
    <property type="molecule type" value="Genomic_DNA"/>
</dbReference>
<reference evidence="2 3" key="1">
    <citation type="journal article" date="2010" name="Nat. Biotechnol.">
        <title>Genome sequence of the model mushroom Schizophyllum commune.</title>
        <authorList>
            <person name="Ohm R.A."/>
            <person name="de Jong J.F."/>
            <person name="Lugones L.G."/>
            <person name="Aerts A."/>
            <person name="Kothe E."/>
            <person name="Stajich J.E."/>
            <person name="de Vries R.P."/>
            <person name="Record E."/>
            <person name="Levasseur A."/>
            <person name="Baker S.E."/>
            <person name="Bartholomew K.A."/>
            <person name="Coutinho P.M."/>
            <person name="Erdmann S."/>
            <person name="Fowler T.J."/>
            <person name="Gathman A.C."/>
            <person name="Lombard V."/>
            <person name="Henrissat B."/>
            <person name="Knabe N."/>
            <person name="Kuees U."/>
            <person name="Lilly W.W."/>
            <person name="Lindquist E."/>
            <person name="Lucas S."/>
            <person name="Magnuson J.K."/>
            <person name="Piumi F."/>
            <person name="Raudaskoski M."/>
            <person name="Salamov A."/>
            <person name="Schmutz J."/>
            <person name="Schwarze F.W.M.R."/>
            <person name="vanKuyk P.A."/>
            <person name="Horton J.S."/>
            <person name="Grigoriev I.V."/>
            <person name="Woesten H.A.B."/>
        </authorList>
    </citation>
    <scope>NUCLEOTIDE SEQUENCE [LARGE SCALE GENOMIC DNA]</scope>
    <source>
        <strain evidence="3">H4-8 / FGSC 9210</strain>
    </source>
</reference>
<keyword evidence="3" id="KW-1185">Reference proteome</keyword>
<dbReference type="VEuPathDB" id="FungiDB:SCHCODRAFT_01082954"/>
<protein>
    <submittedName>
        <fullName evidence="2">Expressed protein</fullName>
    </submittedName>
</protein>
<dbReference type="KEGG" id="scm:SCHCO_01082954"/>
<proteinExistence type="predicted"/>
<keyword evidence="1" id="KW-1133">Transmembrane helix</keyword>
<feature type="transmembrane region" description="Helical" evidence="1">
    <location>
        <begin position="121"/>
        <end position="146"/>
    </location>
</feature>
<evidence type="ECO:0000256" key="1">
    <source>
        <dbReference type="SAM" id="Phobius"/>
    </source>
</evidence>
<dbReference type="GeneID" id="9584864"/>
<evidence type="ECO:0000313" key="3">
    <source>
        <dbReference type="Proteomes" id="UP000007431"/>
    </source>
</evidence>
<dbReference type="InParanoid" id="D8PPB8"/>
<dbReference type="AlphaFoldDB" id="D8PPB8"/>
<sequence>MEHYDDKINVLGNASYVVANFLADALLLYRCYVVWAKRWWIVIIPACVYIASTTMSILLLYQTSQPTESLWLQVNVGLAYFSLSLAVNLLLTLLIVGRLLAMSNRVKNMLGAQHAHTYTSIAALVVESATPYALTNLVFIITYGIGSPGSNVILPILSQIMCTSSVLIILRVASGRAWSAQTTDLAYNERGNLMSNLSSSKGRSGTMVVSSIHYKSSDSHERGVSSEIDIGEA</sequence>
<accession>D8PPB8</accession>
<dbReference type="RefSeq" id="XP_003038565.1">
    <property type="nucleotide sequence ID" value="XM_003038519.1"/>
</dbReference>
<gene>
    <name evidence="2" type="ORF">SCHCODRAFT_84126</name>
</gene>
<feature type="transmembrane region" description="Helical" evidence="1">
    <location>
        <begin position="14"/>
        <end position="32"/>
    </location>
</feature>
<keyword evidence="1" id="KW-0472">Membrane</keyword>
<evidence type="ECO:0000313" key="2">
    <source>
        <dbReference type="EMBL" id="EFJ03663.1"/>
    </source>
</evidence>
<feature type="transmembrane region" description="Helical" evidence="1">
    <location>
        <begin position="152"/>
        <end position="173"/>
    </location>
</feature>
<dbReference type="HOGENOM" id="CLU_044614_0_0_1"/>
<organism evidence="3">
    <name type="scientific">Schizophyllum commune (strain H4-8 / FGSC 9210)</name>
    <name type="common">Split gill fungus</name>
    <dbReference type="NCBI Taxonomy" id="578458"/>
    <lineage>
        <taxon>Eukaryota</taxon>
        <taxon>Fungi</taxon>
        <taxon>Dikarya</taxon>
        <taxon>Basidiomycota</taxon>
        <taxon>Agaricomycotina</taxon>
        <taxon>Agaricomycetes</taxon>
        <taxon>Agaricomycetidae</taxon>
        <taxon>Agaricales</taxon>
        <taxon>Schizophyllaceae</taxon>
        <taxon>Schizophyllum</taxon>
    </lineage>
</organism>
<feature type="transmembrane region" description="Helical" evidence="1">
    <location>
        <begin position="39"/>
        <end position="61"/>
    </location>
</feature>
<dbReference type="OrthoDB" id="2796825at2759"/>
<feature type="transmembrane region" description="Helical" evidence="1">
    <location>
        <begin position="81"/>
        <end position="101"/>
    </location>
</feature>
<keyword evidence="1" id="KW-0812">Transmembrane</keyword>
<dbReference type="eggNOG" id="ENOG502SMY3">
    <property type="taxonomic scope" value="Eukaryota"/>
</dbReference>